<feature type="transmembrane region" description="Helical" evidence="1">
    <location>
        <begin position="216"/>
        <end position="241"/>
    </location>
</feature>
<proteinExistence type="predicted"/>
<evidence type="ECO:0000313" key="2">
    <source>
        <dbReference type="EMBL" id="MBO8427222.1"/>
    </source>
</evidence>
<gene>
    <name evidence="2" type="ORF">IAC58_01520</name>
</gene>
<organism evidence="2 3">
    <name type="scientific">Candidatus Onthovivens merdipullorum</name>
    <dbReference type="NCBI Taxonomy" id="2840889"/>
    <lineage>
        <taxon>Bacteria</taxon>
        <taxon>Bacillati</taxon>
        <taxon>Bacillota</taxon>
        <taxon>Bacilli</taxon>
        <taxon>Bacillales</taxon>
        <taxon>Candidatus Onthovivens</taxon>
    </lineage>
</organism>
<accession>A0A9D9GWV0</accession>
<dbReference type="GO" id="GO:0006465">
    <property type="term" value="P:signal peptide processing"/>
    <property type="evidence" value="ECO:0007669"/>
    <property type="project" value="InterPro"/>
</dbReference>
<feature type="transmembrane region" description="Helical" evidence="1">
    <location>
        <begin position="74"/>
        <end position="93"/>
    </location>
</feature>
<sequence>MSNIEILSLVVTIICLLSFCLVFTFLFRHYYISNINEIKEGRADLDLIEYNKEEEISKKKNTKKAKIYKVFSKISGYLVLGIVVVIFGFSLYARVFNNNLIFGNSGFIVIASPSMSERNDSNDYLFTNNLTNQFDTYDIIGISKYNSVDGVNLYDVVAFYGEDDVIYVHRIIEINDDNTFITRGDSNSISDNNRLYKGNLSYENIIGYYNGARAPLIGVFVIFLQSNSGIITILSIVYCLLMFDHYKSKYEETLYNRLDYLDKIIHFDYYEDNKVSELVTTNYKEYIYYKNKEYSFINGTYLNEKEVSSDYIESIKKEKEEIYKSDLYSDKVDTKLIDKLKNIFKKNKEDSKENNLDKKE</sequence>
<protein>
    <recommendedName>
        <fullName evidence="4">Signal peptidase I</fullName>
    </recommendedName>
</protein>
<evidence type="ECO:0000313" key="3">
    <source>
        <dbReference type="Proteomes" id="UP000823613"/>
    </source>
</evidence>
<dbReference type="Proteomes" id="UP000823613">
    <property type="component" value="Unassembled WGS sequence"/>
</dbReference>
<feature type="transmembrane region" description="Helical" evidence="1">
    <location>
        <begin position="6"/>
        <end position="27"/>
    </location>
</feature>
<dbReference type="EMBL" id="JADIMY010000028">
    <property type="protein sequence ID" value="MBO8427222.1"/>
    <property type="molecule type" value="Genomic_DNA"/>
</dbReference>
<dbReference type="AlphaFoldDB" id="A0A9D9GWV0"/>
<evidence type="ECO:0000256" key="1">
    <source>
        <dbReference type="SAM" id="Phobius"/>
    </source>
</evidence>
<dbReference type="InterPro" id="IPR019533">
    <property type="entry name" value="Peptidase_S26"/>
</dbReference>
<evidence type="ECO:0008006" key="4">
    <source>
        <dbReference type="Google" id="ProtNLM"/>
    </source>
</evidence>
<name>A0A9D9GWV0_9BACL</name>
<reference evidence="2" key="2">
    <citation type="journal article" date="2021" name="PeerJ">
        <title>Extensive microbial diversity within the chicken gut microbiome revealed by metagenomics and culture.</title>
        <authorList>
            <person name="Gilroy R."/>
            <person name="Ravi A."/>
            <person name="Getino M."/>
            <person name="Pursley I."/>
            <person name="Horton D.L."/>
            <person name="Alikhan N.F."/>
            <person name="Baker D."/>
            <person name="Gharbi K."/>
            <person name="Hall N."/>
            <person name="Watson M."/>
            <person name="Adriaenssens E.M."/>
            <person name="Foster-Nyarko E."/>
            <person name="Jarju S."/>
            <person name="Secka A."/>
            <person name="Antonio M."/>
            <person name="Oren A."/>
            <person name="Chaudhuri R.R."/>
            <person name="La Ragione R."/>
            <person name="Hildebrand F."/>
            <person name="Pallen M.J."/>
        </authorList>
    </citation>
    <scope>NUCLEOTIDE SEQUENCE</scope>
    <source>
        <strain evidence="2">11159</strain>
    </source>
</reference>
<keyword evidence="1" id="KW-0812">Transmembrane</keyword>
<reference evidence="2" key="1">
    <citation type="submission" date="2020-10" db="EMBL/GenBank/DDBJ databases">
        <authorList>
            <person name="Gilroy R."/>
        </authorList>
    </citation>
    <scope>NUCLEOTIDE SEQUENCE</scope>
    <source>
        <strain evidence="2">11159</strain>
    </source>
</reference>
<dbReference type="GO" id="GO:0004252">
    <property type="term" value="F:serine-type endopeptidase activity"/>
    <property type="evidence" value="ECO:0007669"/>
    <property type="project" value="InterPro"/>
</dbReference>
<comment type="caution">
    <text evidence="2">The sequence shown here is derived from an EMBL/GenBank/DDBJ whole genome shotgun (WGS) entry which is preliminary data.</text>
</comment>
<keyword evidence="1" id="KW-1133">Transmembrane helix</keyword>
<dbReference type="CDD" id="cd06530">
    <property type="entry name" value="S26_SPase_I"/>
    <property type="match status" value="1"/>
</dbReference>
<keyword evidence="1" id="KW-0472">Membrane</keyword>